<evidence type="ECO:0000313" key="3">
    <source>
        <dbReference type="Proteomes" id="UP000054565"/>
    </source>
</evidence>
<sequence length="103" mass="10903">MRASDRPSTITPGGVSTHEDSRFSDSTLPLQSSPQPSQLSTALELPESSSSFSTESSRAHAFSSNHHSSRPSRSGSVARLDHWLHGPYPKLAAAGASANPFLT</sequence>
<accession>A0A0J6Y9W5</accession>
<feature type="compositionally biased region" description="Low complexity" evidence="1">
    <location>
        <begin position="26"/>
        <end position="56"/>
    </location>
</feature>
<proteinExistence type="predicted"/>
<protein>
    <submittedName>
        <fullName evidence="2">Uncharacterized protein</fullName>
    </submittedName>
</protein>
<evidence type="ECO:0000256" key="1">
    <source>
        <dbReference type="SAM" id="MobiDB-lite"/>
    </source>
</evidence>
<reference evidence="3" key="1">
    <citation type="journal article" date="2010" name="Genome Res.">
        <title>Population genomic sequencing of Coccidioides fungi reveals recent hybridization and transposon control.</title>
        <authorList>
            <person name="Neafsey D.E."/>
            <person name="Barker B.M."/>
            <person name="Sharpton T.J."/>
            <person name="Stajich J.E."/>
            <person name="Park D.J."/>
            <person name="Whiston E."/>
            <person name="Hung C.-Y."/>
            <person name="McMahan C."/>
            <person name="White J."/>
            <person name="Sykes S."/>
            <person name="Heiman D."/>
            <person name="Young S."/>
            <person name="Zeng Q."/>
            <person name="Abouelleil A."/>
            <person name="Aftuck L."/>
            <person name="Bessette D."/>
            <person name="Brown A."/>
            <person name="FitzGerald M."/>
            <person name="Lui A."/>
            <person name="Macdonald J.P."/>
            <person name="Priest M."/>
            <person name="Orbach M.J."/>
            <person name="Galgiani J.N."/>
            <person name="Kirkland T.N."/>
            <person name="Cole G.T."/>
            <person name="Birren B.W."/>
            <person name="Henn M.R."/>
            <person name="Taylor J.W."/>
            <person name="Rounsley S.D."/>
        </authorList>
    </citation>
    <scope>NUCLEOTIDE SEQUENCE [LARGE SCALE GENOMIC DNA]</scope>
    <source>
        <strain evidence="3">RMSCC 2394</strain>
    </source>
</reference>
<feature type="compositionally biased region" description="Polar residues" evidence="1">
    <location>
        <begin position="1"/>
        <end position="11"/>
    </location>
</feature>
<feature type="region of interest" description="Disordered" evidence="1">
    <location>
        <begin position="1"/>
        <end position="76"/>
    </location>
</feature>
<feature type="compositionally biased region" description="Low complexity" evidence="1">
    <location>
        <begin position="63"/>
        <end position="76"/>
    </location>
</feature>
<evidence type="ECO:0000313" key="2">
    <source>
        <dbReference type="EMBL" id="KMP05471.1"/>
    </source>
</evidence>
<dbReference type="AlphaFoldDB" id="A0A0J6Y9W5"/>
<name>A0A0J6Y9W5_COCIT</name>
<dbReference type="Proteomes" id="UP000054565">
    <property type="component" value="Unassembled WGS sequence"/>
</dbReference>
<gene>
    <name evidence="2" type="ORF">CIRG_05152</name>
</gene>
<dbReference type="EMBL" id="DS028095">
    <property type="protein sequence ID" value="KMP05471.1"/>
    <property type="molecule type" value="Genomic_DNA"/>
</dbReference>
<organism evidence="2 3">
    <name type="scientific">Coccidioides immitis RMSCC 2394</name>
    <dbReference type="NCBI Taxonomy" id="404692"/>
    <lineage>
        <taxon>Eukaryota</taxon>
        <taxon>Fungi</taxon>
        <taxon>Dikarya</taxon>
        <taxon>Ascomycota</taxon>
        <taxon>Pezizomycotina</taxon>
        <taxon>Eurotiomycetes</taxon>
        <taxon>Eurotiomycetidae</taxon>
        <taxon>Onygenales</taxon>
        <taxon>Onygenaceae</taxon>
        <taxon>Coccidioides</taxon>
    </lineage>
</organism>